<sequence length="326" mass="38372">MNVTKRDKLALPSRKKDKIKLSAKKEVYLPVHSYLFAEFNHARKHESGLLRDDDSEFLHQYRVSLRRCRAITTLMKGVFQPEHSKALTSNLKILMQKTNRLRDLDVYLLKMDDYFDCLEHKHHQGLARFFDDLQSHRRKSFKEVKLWIKTDDYQQQCQEIKEVIEQLRQNPLDEGKEPSLIYGKEMIDNRYHKVLIICQALTLNSSDDDIHHLRIECKKLRYLLAYFSPLFSNEIITKQISTLKVLQDSLGLFNDSSVQQIFLADYLTARKPTSHRYLAVDQLLIITQKEHLVTKQNIIKQLSQFTDSTNIESYDALYALPPTSNE</sequence>
<dbReference type="EMBL" id="PYMJ01000047">
    <property type="protein sequence ID" value="PSU44592.1"/>
    <property type="molecule type" value="Genomic_DNA"/>
</dbReference>
<dbReference type="PANTHER" id="PTHR39339:SF1">
    <property type="entry name" value="CHAD DOMAIN-CONTAINING PROTEIN"/>
    <property type="match status" value="1"/>
</dbReference>
<comment type="caution">
    <text evidence="2">The sequence shown here is derived from an EMBL/GenBank/DDBJ whole genome shotgun (WGS) entry which is preliminary data.</text>
</comment>
<protein>
    <submittedName>
        <fullName evidence="2">Adenylate cyclase</fullName>
    </submittedName>
</protein>
<evidence type="ECO:0000259" key="1">
    <source>
        <dbReference type="PROSITE" id="PS51708"/>
    </source>
</evidence>
<proteinExistence type="predicted"/>
<keyword evidence="3" id="KW-1185">Reference proteome</keyword>
<evidence type="ECO:0000313" key="3">
    <source>
        <dbReference type="Proteomes" id="UP000240987"/>
    </source>
</evidence>
<dbReference type="AlphaFoldDB" id="A0A2T3J744"/>
<dbReference type="RefSeq" id="WP_107245749.1">
    <property type="nucleotide sequence ID" value="NZ_PYMJ01000047.1"/>
</dbReference>
<feature type="domain" description="CHAD" evidence="1">
    <location>
        <begin position="24"/>
        <end position="314"/>
    </location>
</feature>
<dbReference type="PANTHER" id="PTHR39339">
    <property type="entry name" value="SLR1444 PROTEIN"/>
    <property type="match status" value="1"/>
</dbReference>
<dbReference type="InterPro" id="IPR038186">
    <property type="entry name" value="CHAD_dom_sf"/>
</dbReference>
<gene>
    <name evidence="2" type="ORF">C9J12_26635</name>
</gene>
<evidence type="ECO:0000313" key="2">
    <source>
        <dbReference type="EMBL" id="PSU44592.1"/>
    </source>
</evidence>
<dbReference type="InterPro" id="IPR007899">
    <property type="entry name" value="CHAD_dom"/>
</dbReference>
<reference evidence="2 3" key="1">
    <citation type="submission" date="2018-01" db="EMBL/GenBank/DDBJ databases">
        <title>Whole genome sequencing of Histamine producing bacteria.</title>
        <authorList>
            <person name="Butler K."/>
        </authorList>
    </citation>
    <scope>NUCLEOTIDE SEQUENCE [LARGE SCALE GENOMIC DNA]</scope>
    <source>
        <strain evidence="2 3">JCM 12947</strain>
    </source>
</reference>
<name>A0A2T3J744_9GAMM</name>
<dbReference type="PROSITE" id="PS51708">
    <property type="entry name" value="CHAD"/>
    <property type="match status" value="1"/>
</dbReference>
<dbReference type="SMART" id="SM00880">
    <property type="entry name" value="CHAD"/>
    <property type="match status" value="1"/>
</dbReference>
<organism evidence="2 3">
    <name type="scientific">Photobacterium frigidiphilum</name>
    <dbReference type="NCBI Taxonomy" id="264736"/>
    <lineage>
        <taxon>Bacteria</taxon>
        <taxon>Pseudomonadati</taxon>
        <taxon>Pseudomonadota</taxon>
        <taxon>Gammaproteobacteria</taxon>
        <taxon>Vibrionales</taxon>
        <taxon>Vibrionaceae</taxon>
        <taxon>Photobacterium</taxon>
    </lineage>
</organism>
<dbReference type="Pfam" id="PF05235">
    <property type="entry name" value="CHAD"/>
    <property type="match status" value="1"/>
</dbReference>
<accession>A0A2T3J744</accession>
<dbReference type="Gene3D" id="1.40.20.10">
    <property type="entry name" value="CHAD domain"/>
    <property type="match status" value="1"/>
</dbReference>
<dbReference type="OrthoDB" id="9810154at2"/>
<dbReference type="Proteomes" id="UP000240987">
    <property type="component" value="Unassembled WGS sequence"/>
</dbReference>